<dbReference type="EMBL" id="CP016907">
    <property type="protein sequence ID" value="AOC95292.1"/>
    <property type="molecule type" value="Genomic_DNA"/>
</dbReference>
<reference evidence="2 3" key="1">
    <citation type="submission" date="2016-08" db="EMBL/GenBank/DDBJ databases">
        <title>Complete genome sequence of Flavobacterium johnsoniae strain GSE09, a volatile-producing biocontrol agent isolated from cucumber (Cucumis sativus).</title>
        <authorList>
            <person name="Jeong J.-J."/>
            <person name="Oh J.Y."/>
            <person name="Jim Y.J."/>
            <person name="Sang M.K."/>
            <person name="Kim K.D."/>
        </authorList>
    </citation>
    <scope>NUCLEOTIDE SEQUENCE [LARGE SCALE GENOMIC DNA]</scope>
    <source>
        <strain evidence="2 3">GSE09</strain>
    </source>
</reference>
<feature type="domain" description="Glycosyltransferase 2-like" evidence="1">
    <location>
        <begin position="9"/>
        <end position="136"/>
    </location>
</feature>
<evidence type="ECO:0000259" key="1">
    <source>
        <dbReference type="Pfam" id="PF00535"/>
    </source>
</evidence>
<proteinExistence type="predicted"/>
<name>A0AAC9D2L1_9FLAO</name>
<dbReference type="EC" id="2.4.1.305" evidence="2"/>
<keyword evidence="2" id="KW-0328">Glycosyltransferase</keyword>
<dbReference type="GeneID" id="32308055"/>
<dbReference type="RefSeq" id="WP_066035137.1">
    <property type="nucleotide sequence ID" value="NZ_CP016907.1"/>
</dbReference>
<protein>
    <submittedName>
        <fullName evidence="2">UDP-Glc:alpha-D-GlcNAc-diphosphoundecaprenol beta-1,3-glucosyltransferase WfgD</fullName>
        <ecNumber evidence="2">2.4.1.305</ecNumber>
    </submittedName>
</protein>
<dbReference type="PANTHER" id="PTHR22916:SF3">
    <property type="entry name" value="UDP-GLCNAC:BETAGAL BETA-1,3-N-ACETYLGLUCOSAMINYLTRANSFERASE-LIKE PROTEIN 1"/>
    <property type="match status" value="1"/>
</dbReference>
<dbReference type="GO" id="GO:0016758">
    <property type="term" value="F:hexosyltransferase activity"/>
    <property type="evidence" value="ECO:0007669"/>
    <property type="project" value="UniProtKB-ARBA"/>
</dbReference>
<organism evidence="2 3">
    <name type="scientific">Flavobacterium anhuiense</name>
    <dbReference type="NCBI Taxonomy" id="459526"/>
    <lineage>
        <taxon>Bacteria</taxon>
        <taxon>Pseudomonadati</taxon>
        <taxon>Bacteroidota</taxon>
        <taxon>Flavobacteriia</taxon>
        <taxon>Flavobacteriales</taxon>
        <taxon>Flavobacteriaceae</taxon>
        <taxon>Flavobacterium</taxon>
    </lineage>
</organism>
<dbReference type="Proteomes" id="UP000093276">
    <property type="component" value="Chromosome"/>
</dbReference>
<dbReference type="Gene3D" id="3.90.550.10">
    <property type="entry name" value="Spore Coat Polysaccharide Biosynthesis Protein SpsA, Chain A"/>
    <property type="match status" value="1"/>
</dbReference>
<dbReference type="Pfam" id="PF00535">
    <property type="entry name" value="Glycos_transf_2"/>
    <property type="match status" value="1"/>
</dbReference>
<dbReference type="KEGG" id="fjg:BB050_02176"/>
<dbReference type="InterPro" id="IPR029044">
    <property type="entry name" value="Nucleotide-diphossugar_trans"/>
</dbReference>
<keyword evidence="2" id="KW-0808">Transferase</keyword>
<dbReference type="InterPro" id="IPR001173">
    <property type="entry name" value="Glyco_trans_2-like"/>
</dbReference>
<gene>
    <name evidence="2" type="primary">wfgD_1</name>
    <name evidence="2" type="ORF">BB050_02176</name>
</gene>
<dbReference type="PANTHER" id="PTHR22916">
    <property type="entry name" value="GLYCOSYLTRANSFERASE"/>
    <property type="match status" value="1"/>
</dbReference>
<dbReference type="SUPFAM" id="SSF53448">
    <property type="entry name" value="Nucleotide-diphospho-sugar transferases"/>
    <property type="match status" value="1"/>
</dbReference>
<sequence length="268" mass="30730">MKENNNLVSVIIPAYNAANTIIRALDSVYNQTYKNIELIVVNDGSKDDTLKILKKYKESKLESTISFLIIDKPNGGVSSARNSGLKSVNGDFIAFLDSDDEWFPEKLHIQVKLLLNNKIDFLGSAFEGLYMKNKTDGELIKINLRQLIFKNYFQPSTVIMKSDVLREIGFFDENQKYAEEGNYFMRIANKFNCFFLNKKIINFSNGKRGFGVSGLSANLIEMEKGELKNLKFAYQNQYISFPTYSLAVIFSVIKFARRWLIVKIDKLL</sequence>
<evidence type="ECO:0000313" key="2">
    <source>
        <dbReference type="EMBL" id="AOC95292.1"/>
    </source>
</evidence>
<accession>A0AAC9D2L1</accession>
<dbReference type="CDD" id="cd00761">
    <property type="entry name" value="Glyco_tranf_GTA_type"/>
    <property type="match status" value="1"/>
</dbReference>
<evidence type="ECO:0000313" key="3">
    <source>
        <dbReference type="Proteomes" id="UP000093276"/>
    </source>
</evidence>
<dbReference type="AlphaFoldDB" id="A0AAC9D2L1"/>